<protein>
    <submittedName>
        <fullName evidence="2">Uncharacterized protein</fullName>
    </submittedName>
</protein>
<dbReference type="Proteomes" id="UP000236291">
    <property type="component" value="Unassembled WGS sequence"/>
</dbReference>
<gene>
    <name evidence="2" type="ORF">L195_g038507</name>
</gene>
<feature type="compositionally biased region" description="Basic residues" evidence="1">
    <location>
        <begin position="244"/>
        <end position="254"/>
    </location>
</feature>
<name>A0A2K3LVB7_TRIPR</name>
<evidence type="ECO:0000313" key="3">
    <source>
        <dbReference type="Proteomes" id="UP000236291"/>
    </source>
</evidence>
<feature type="region of interest" description="Disordered" evidence="1">
    <location>
        <begin position="211"/>
        <end position="254"/>
    </location>
</feature>
<comment type="caution">
    <text evidence="2">The sequence shown here is derived from an EMBL/GenBank/DDBJ whole genome shotgun (WGS) entry which is preliminary data.</text>
</comment>
<accession>A0A2K3LVB7</accession>
<dbReference type="AlphaFoldDB" id="A0A2K3LVB7"/>
<organism evidence="2 3">
    <name type="scientific">Trifolium pratense</name>
    <name type="common">Red clover</name>
    <dbReference type="NCBI Taxonomy" id="57577"/>
    <lineage>
        <taxon>Eukaryota</taxon>
        <taxon>Viridiplantae</taxon>
        <taxon>Streptophyta</taxon>
        <taxon>Embryophyta</taxon>
        <taxon>Tracheophyta</taxon>
        <taxon>Spermatophyta</taxon>
        <taxon>Magnoliopsida</taxon>
        <taxon>eudicotyledons</taxon>
        <taxon>Gunneridae</taxon>
        <taxon>Pentapetalae</taxon>
        <taxon>rosids</taxon>
        <taxon>fabids</taxon>
        <taxon>Fabales</taxon>
        <taxon>Fabaceae</taxon>
        <taxon>Papilionoideae</taxon>
        <taxon>50 kb inversion clade</taxon>
        <taxon>NPAAA clade</taxon>
        <taxon>Hologalegina</taxon>
        <taxon>IRL clade</taxon>
        <taxon>Trifolieae</taxon>
        <taxon>Trifolium</taxon>
    </lineage>
</organism>
<reference evidence="2 3" key="1">
    <citation type="journal article" date="2014" name="Am. J. Bot.">
        <title>Genome assembly and annotation for red clover (Trifolium pratense; Fabaceae).</title>
        <authorList>
            <person name="Istvanek J."/>
            <person name="Jaros M."/>
            <person name="Krenek A."/>
            <person name="Repkova J."/>
        </authorList>
    </citation>
    <scope>NUCLEOTIDE SEQUENCE [LARGE SCALE GENOMIC DNA]</scope>
    <source>
        <strain evidence="3">cv. Tatra</strain>
        <tissue evidence="2">Young leaves</tissue>
    </source>
</reference>
<sequence>MAHSDSHLDAADFRKRQKKIYAACSSLFHLGFDRKLFTIKNIYKHGYTEDQFLELIKPLSSIPGMDEINLFHISCNAELSNAKLAPYNFTTFLNFTEWLYQEDGKSTLEFLSNKNKKKNIVRKELTTAEVSLARMFIEYGASHKLERDRIGGEIVESSKQQMKMEMEYASIVEELERNGNVVYKHESEVREENSDGRKVTIIYKFEPDVSEKISNVPPLPDNSKKAPKQKAKAKRQEEQEYKRAAKKMKSVTLG</sequence>
<proteinExistence type="predicted"/>
<evidence type="ECO:0000256" key="1">
    <source>
        <dbReference type="SAM" id="MobiDB-lite"/>
    </source>
</evidence>
<feature type="compositionally biased region" description="Basic and acidic residues" evidence="1">
    <location>
        <begin position="234"/>
        <end position="243"/>
    </location>
</feature>
<dbReference type="EMBL" id="ASHM01042089">
    <property type="protein sequence ID" value="PNX82478.1"/>
    <property type="molecule type" value="Genomic_DNA"/>
</dbReference>
<evidence type="ECO:0000313" key="2">
    <source>
        <dbReference type="EMBL" id="PNX82478.1"/>
    </source>
</evidence>
<reference evidence="2 3" key="2">
    <citation type="journal article" date="2017" name="Front. Plant Sci.">
        <title>Gene Classification and Mining of Molecular Markers Useful in Red Clover (Trifolium pratense) Breeding.</title>
        <authorList>
            <person name="Istvanek J."/>
            <person name="Dluhosova J."/>
            <person name="Dluhos P."/>
            <person name="Patkova L."/>
            <person name="Nedelnik J."/>
            <person name="Repkova J."/>
        </authorList>
    </citation>
    <scope>NUCLEOTIDE SEQUENCE [LARGE SCALE GENOMIC DNA]</scope>
    <source>
        <strain evidence="3">cv. Tatra</strain>
        <tissue evidence="2">Young leaves</tissue>
    </source>
</reference>